<dbReference type="RefSeq" id="WP_157066547.1">
    <property type="nucleotide sequence ID" value="NZ_LMTR01000017.1"/>
</dbReference>
<reference evidence="1 2" key="1">
    <citation type="submission" date="2015-10" db="EMBL/GenBank/DDBJ databases">
        <title>Transcriptomic analysis of a linuron degrading triple-species bacterial consortium.</title>
        <authorList>
            <person name="Albers P."/>
        </authorList>
    </citation>
    <scope>NUCLEOTIDE SEQUENCE [LARGE SCALE GENOMIC DNA]</scope>
    <source>
        <strain evidence="1 2">WDL6</strain>
    </source>
</reference>
<dbReference type="PATRIC" id="fig|121290.4.peg.3655"/>
<dbReference type="Proteomes" id="UP000059074">
    <property type="component" value="Unassembled WGS sequence"/>
</dbReference>
<evidence type="ECO:0000313" key="1">
    <source>
        <dbReference type="EMBL" id="KWT71783.1"/>
    </source>
</evidence>
<evidence type="ECO:0000313" key="2">
    <source>
        <dbReference type="Proteomes" id="UP000059074"/>
    </source>
</evidence>
<organism evidence="1 2">
    <name type="scientific">Hyphomicrobium sulfonivorans</name>
    <dbReference type="NCBI Taxonomy" id="121290"/>
    <lineage>
        <taxon>Bacteria</taxon>
        <taxon>Pseudomonadati</taxon>
        <taxon>Pseudomonadota</taxon>
        <taxon>Alphaproteobacteria</taxon>
        <taxon>Hyphomicrobiales</taxon>
        <taxon>Hyphomicrobiaceae</taxon>
        <taxon>Hyphomicrobium</taxon>
    </lineage>
</organism>
<dbReference type="EMBL" id="LMTR01000017">
    <property type="protein sequence ID" value="KWT71783.1"/>
    <property type="molecule type" value="Genomic_DNA"/>
</dbReference>
<gene>
    <name evidence="1" type="ORF">APY04_0380</name>
</gene>
<keyword evidence="2" id="KW-1185">Reference proteome</keyword>
<accession>A0A109BMY0</accession>
<dbReference type="AlphaFoldDB" id="A0A109BMY0"/>
<protein>
    <submittedName>
        <fullName evidence="1">Uncharacterized protein</fullName>
    </submittedName>
</protein>
<proteinExistence type="predicted"/>
<name>A0A109BMY0_HYPSL</name>
<sequence>MQQLVAKAAVEKAALHRLARRGLVPGDASVVVASKVSSAPLSLTTNAGRLLTD</sequence>
<comment type="caution">
    <text evidence="1">The sequence shown here is derived from an EMBL/GenBank/DDBJ whole genome shotgun (WGS) entry which is preliminary data.</text>
</comment>